<feature type="domain" description="Lipid/polyisoprenoid-binding YceI-like" evidence="1">
    <location>
        <begin position="12"/>
        <end position="169"/>
    </location>
</feature>
<dbReference type="PANTHER" id="PTHR34406">
    <property type="entry name" value="PROTEIN YCEI"/>
    <property type="match status" value="1"/>
</dbReference>
<dbReference type="SUPFAM" id="SSF101874">
    <property type="entry name" value="YceI-like"/>
    <property type="match status" value="1"/>
</dbReference>
<dbReference type="EMBL" id="CP017834">
    <property type="protein sequence ID" value="APJ05119.1"/>
    <property type="molecule type" value="Genomic_DNA"/>
</dbReference>
<protein>
    <recommendedName>
        <fullName evidence="1">Lipid/polyisoprenoid-binding YceI-like domain-containing protein</fullName>
    </recommendedName>
</protein>
<dbReference type="InterPro" id="IPR036761">
    <property type="entry name" value="TTHA0802/YceI-like_sf"/>
</dbReference>
<dbReference type="PANTHER" id="PTHR34406:SF1">
    <property type="entry name" value="PROTEIN YCEI"/>
    <property type="match status" value="1"/>
</dbReference>
<dbReference type="KEGG" id="saqi:AXG55_07035"/>
<dbReference type="Gene3D" id="2.40.128.110">
    <property type="entry name" value="Lipid/polyisoprenoid-binding, YceI-like"/>
    <property type="match status" value="1"/>
</dbReference>
<dbReference type="InterPro" id="IPR007372">
    <property type="entry name" value="Lipid/polyisoprenoid-bd_YceI"/>
</dbReference>
<dbReference type="SMART" id="SM00867">
    <property type="entry name" value="YceI"/>
    <property type="match status" value="1"/>
</dbReference>
<evidence type="ECO:0000259" key="1">
    <source>
        <dbReference type="SMART" id="SM00867"/>
    </source>
</evidence>
<name>A0A1L4D4J6_9BACT</name>
<dbReference type="Pfam" id="PF04264">
    <property type="entry name" value="YceI"/>
    <property type="match status" value="1"/>
</dbReference>
<dbReference type="STRING" id="1915309.AXG55_07035"/>
<organism evidence="2 3">
    <name type="scientific">Silvanigrella aquatica</name>
    <dbReference type="NCBI Taxonomy" id="1915309"/>
    <lineage>
        <taxon>Bacteria</taxon>
        <taxon>Pseudomonadati</taxon>
        <taxon>Bdellovibrionota</taxon>
        <taxon>Oligoflexia</taxon>
        <taxon>Silvanigrellales</taxon>
        <taxon>Silvanigrellaceae</taxon>
        <taxon>Silvanigrella</taxon>
    </lineage>
</organism>
<evidence type="ECO:0000313" key="2">
    <source>
        <dbReference type="EMBL" id="APJ05119.1"/>
    </source>
</evidence>
<reference evidence="2 3" key="1">
    <citation type="submission" date="2016-10" db="EMBL/GenBank/DDBJ databases">
        <title>Silvanigrella aquatica sp. nov., isolated from a freshwater lake located in the Black Forest, Germany, description of Silvanigrellaceae fam. nov., Silvanigrellales ord. nov., reclassification of the order Bdellovibrionales in the class Oligoflexia, reclassification of the families Bacteriovoracaceae and Halobacteriovoraceae in the new order Bacteriovoracales ord. nov., and reclassification of the family Pseudobacteriovoracaceae in the order Oligoflexiales.</title>
        <authorList>
            <person name="Hahn M.W."/>
            <person name="Schmidt J."/>
            <person name="Koll U."/>
            <person name="Rohde M."/>
            <person name="Verbag S."/>
            <person name="Pitt A."/>
            <person name="Nakai R."/>
            <person name="Naganuma T."/>
            <person name="Lang E."/>
        </authorList>
    </citation>
    <scope>NUCLEOTIDE SEQUENCE [LARGE SCALE GENOMIC DNA]</scope>
    <source>
        <strain evidence="2 3">MWH-Nonnen-W8red</strain>
    </source>
</reference>
<keyword evidence="3" id="KW-1185">Reference proteome</keyword>
<accession>A0A1L4D4J6</accession>
<proteinExistence type="predicted"/>
<dbReference type="AlphaFoldDB" id="A0A1L4D4J6"/>
<gene>
    <name evidence="2" type="ORF">AXG55_07035</name>
</gene>
<dbReference type="Proteomes" id="UP000184731">
    <property type="component" value="Chromosome"/>
</dbReference>
<evidence type="ECO:0000313" key="3">
    <source>
        <dbReference type="Proteomes" id="UP000184731"/>
    </source>
</evidence>
<sequence length="178" mass="20343">MPLFANSTPIGKYSFDQSESKMEFHINNFGVLTVDGKFKKFSGTIIFNPKFEKSQVEASAEISSIDTDNSSRDKHLKSIDFFDQEKFSKMTFKSKRIEGNMEIFKLIGDLTIKKITKEVIFSVENKGNINRKEEFNFIAQTDIKRNDFDIKYGSTISDNVKIKLEIHAVNSKNSSQGN</sequence>